<sequence length="142" mass="15705">MPHSTLGRTMVHEVSTTKARRLTMKKASTLIGSAVTDGEYVDHAVLWTLDNSAKGWDSVVLQLYDPSHDEASRGEHVGDLKIDLKGVNWGQVPRTTAPDNRSLLYQFDATLRIGAADQSGLPTFKLLRNGQKVGTVDFKDRR</sequence>
<name>A0ABR2IIR0_9PEZI</name>
<proteinExistence type="predicted"/>
<accession>A0ABR2IIR0</accession>
<dbReference type="Proteomes" id="UP001390339">
    <property type="component" value="Unassembled WGS sequence"/>
</dbReference>
<evidence type="ECO:0000313" key="1">
    <source>
        <dbReference type="EMBL" id="KAK8863459.1"/>
    </source>
</evidence>
<comment type="caution">
    <text evidence="1">The sequence shown here is derived from an EMBL/GenBank/DDBJ whole genome shotgun (WGS) entry which is preliminary data.</text>
</comment>
<evidence type="ECO:0000313" key="2">
    <source>
        <dbReference type="Proteomes" id="UP001390339"/>
    </source>
</evidence>
<protein>
    <submittedName>
        <fullName evidence="1">Uncharacterized protein</fullName>
    </submittedName>
</protein>
<keyword evidence="2" id="KW-1185">Reference proteome</keyword>
<gene>
    <name evidence="1" type="ORF">PGQ11_009694</name>
</gene>
<reference evidence="1 2" key="1">
    <citation type="journal article" date="2024" name="IMA Fungus">
        <title>Apiospora arundinis, a panoply of carbohydrate-active enzymes and secondary metabolites.</title>
        <authorList>
            <person name="Sorensen T."/>
            <person name="Petersen C."/>
            <person name="Muurmann A.T."/>
            <person name="Christiansen J.V."/>
            <person name="Brundto M.L."/>
            <person name="Overgaard C.K."/>
            <person name="Boysen A.T."/>
            <person name="Wollenberg R.D."/>
            <person name="Larsen T.O."/>
            <person name="Sorensen J.L."/>
            <person name="Nielsen K.L."/>
            <person name="Sondergaard T.E."/>
        </authorList>
    </citation>
    <scope>NUCLEOTIDE SEQUENCE [LARGE SCALE GENOMIC DNA]</scope>
    <source>
        <strain evidence="1 2">AAU 773</strain>
    </source>
</reference>
<dbReference type="EMBL" id="JAPCWZ010000005">
    <property type="protein sequence ID" value="KAK8863459.1"/>
    <property type="molecule type" value="Genomic_DNA"/>
</dbReference>
<organism evidence="1 2">
    <name type="scientific">Apiospora arundinis</name>
    <dbReference type="NCBI Taxonomy" id="335852"/>
    <lineage>
        <taxon>Eukaryota</taxon>
        <taxon>Fungi</taxon>
        <taxon>Dikarya</taxon>
        <taxon>Ascomycota</taxon>
        <taxon>Pezizomycotina</taxon>
        <taxon>Sordariomycetes</taxon>
        <taxon>Xylariomycetidae</taxon>
        <taxon>Amphisphaeriales</taxon>
        <taxon>Apiosporaceae</taxon>
        <taxon>Apiospora</taxon>
    </lineage>
</organism>